<feature type="binding site" evidence="1">
    <location>
        <position position="309"/>
    </location>
    <ligand>
        <name>ATP</name>
        <dbReference type="ChEBI" id="CHEBI:30616"/>
    </ligand>
</feature>
<feature type="region of interest" description="Disordered" evidence="2">
    <location>
        <begin position="201"/>
        <end position="248"/>
    </location>
</feature>
<dbReference type="InterPro" id="IPR017441">
    <property type="entry name" value="Protein_kinase_ATP_BS"/>
</dbReference>
<reference evidence="4 5" key="1">
    <citation type="journal article" date="2019" name="Environ. Microbiol.">
        <title>At the nexus of three kingdoms: the genome of the mycorrhizal fungus Gigaspora margarita provides insights into plant, endobacterial and fungal interactions.</title>
        <authorList>
            <person name="Venice F."/>
            <person name="Ghignone S."/>
            <person name="Salvioli di Fossalunga A."/>
            <person name="Amselem J."/>
            <person name="Novero M."/>
            <person name="Xianan X."/>
            <person name="Sedzielewska Toro K."/>
            <person name="Morin E."/>
            <person name="Lipzen A."/>
            <person name="Grigoriev I.V."/>
            <person name="Henrissat B."/>
            <person name="Martin F.M."/>
            <person name="Bonfante P."/>
        </authorList>
    </citation>
    <scope>NUCLEOTIDE SEQUENCE [LARGE SCALE GENOMIC DNA]</scope>
    <source>
        <strain evidence="4 5">BEG34</strain>
    </source>
</reference>
<feature type="region of interest" description="Disordered" evidence="2">
    <location>
        <begin position="929"/>
        <end position="951"/>
    </location>
</feature>
<evidence type="ECO:0000259" key="3">
    <source>
        <dbReference type="PROSITE" id="PS50011"/>
    </source>
</evidence>
<feature type="compositionally biased region" description="Polar residues" evidence="2">
    <location>
        <begin position="213"/>
        <end position="227"/>
    </location>
</feature>
<dbReference type="InterPro" id="IPR051681">
    <property type="entry name" value="Ser/Thr_Kinases-Pseudokinases"/>
</dbReference>
<dbReference type="OrthoDB" id="4062651at2759"/>
<evidence type="ECO:0000313" key="4">
    <source>
        <dbReference type="EMBL" id="KAF0550434.1"/>
    </source>
</evidence>
<evidence type="ECO:0000313" key="5">
    <source>
        <dbReference type="Proteomes" id="UP000439903"/>
    </source>
</evidence>
<dbReference type="AlphaFoldDB" id="A0A8H4B0F3"/>
<evidence type="ECO:0000256" key="1">
    <source>
        <dbReference type="PROSITE-ProRule" id="PRU10141"/>
    </source>
</evidence>
<keyword evidence="4" id="KW-0418">Kinase</keyword>
<dbReference type="InterPro" id="IPR000719">
    <property type="entry name" value="Prot_kinase_dom"/>
</dbReference>
<gene>
    <name evidence="4" type="ORF">F8M41_024558</name>
</gene>
<dbReference type="Pfam" id="PF00069">
    <property type="entry name" value="Pkinase"/>
    <property type="match status" value="1"/>
</dbReference>
<keyword evidence="5" id="KW-1185">Reference proteome</keyword>
<accession>A0A8H4B0F3</accession>
<keyword evidence="4" id="KW-0808">Transferase</keyword>
<name>A0A8H4B0F3_GIGMA</name>
<dbReference type="InterPro" id="IPR001245">
    <property type="entry name" value="Ser-Thr/Tyr_kinase_cat_dom"/>
</dbReference>
<feature type="domain" description="Protein kinase" evidence="3">
    <location>
        <begin position="534"/>
        <end position="909"/>
    </location>
</feature>
<keyword evidence="1" id="KW-0067">ATP-binding</keyword>
<evidence type="ECO:0000256" key="2">
    <source>
        <dbReference type="SAM" id="MobiDB-lite"/>
    </source>
</evidence>
<dbReference type="GO" id="GO:0005524">
    <property type="term" value="F:ATP binding"/>
    <property type="evidence" value="ECO:0007669"/>
    <property type="project" value="UniProtKB-UniRule"/>
</dbReference>
<proteinExistence type="predicted"/>
<dbReference type="EMBL" id="WTPW01000085">
    <property type="protein sequence ID" value="KAF0550434.1"/>
    <property type="molecule type" value="Genomic_DNA"/>
</dbReference>
<dbReference type="Proteomes" id="UP000439903">
    <property type="component" value="Unassembled WGS sequence"/>
</dbReference>
<sequence>MSLLAHMSKDARIISYKLKEFTVIKKYNKHVCKASLNCFEEAESDAVILKGLKIDSNSDRIIEEIINYIKVDAKNIYIHKGIIKISVYSLMSSIDKLHDKYSQKYDDDGISPYIAPEVLQNNKYTHEANIYSFGTLFYKIITGVSPYRNILRDDDLEIKIRDCLRPELPKHMENLFAQMIIHCRNIEPSQRPEIVELKNKLSQFPDTPKGPQIKTTASDTSKGSQIEITAPKTPEKPQTEVTDPDTPEDLRVNGILNISDDLNLLEFNSKECKAKKIDYSKFSDHEYIGRGASARVYSVMFEGKQFALKALKINKLLDEKDAKRIIRELNLHHNINNSNIIKLFGISQDQNTRELMLILKYANVLDLRTHLKTKLLNDSYTISWIELTKIAIQITDGLKYLHENEIIHGNLHPLNILVNDGCALIADFGLSKELNDPNSSSSWAGGMAAYTDPQCFIQRKRNKKSDIYSLGMLLWELTSGICPFNQDSEPTIILKTLYGKRENVIPNTPQGYSDLYIKCWSPDSNNRPEPEHILLKLKRLSEETFEDIINKITLDNSDNSDNFKLMSNCSWIEPTKIAIQITDGLKYLHENEIIHRDLHPSNILVSDGCALIADFGLSKELNDPNSSSSWAGGMVAYTDPQCFIQRKRSLEVLLWEITSGIRPFNQGPERTIVLKPSYRKKENVIPNTPQGYSDLYIKCWSPDSNNRPEPEHILLKLKRLSEETFEDIINKITLDNSYNSENSYNLKLMFNCSWIIELIKIAIQTTDGLKYLHEKEIIHRDLHPLNILVYNGCALIADFGLSKELNDPSSSSSWAGGMAAYTDPQCFIQRKRSLEVLLWEITSGIRPFNQGPERTIVLKPSYRKKENVIPNTPQGYSDLDIKCWSPDSNNRPEPEHILLKLKRLSEETFEDIINKITLDNSDNLKLMSNCSTSSSKSIETPTYGKDEITSN</sequence>
<keyword evidence="1" id="KW-0547">Nucleotide-binding</keyword>
<dbReference type="Pfam" id="PF07714">
    <property type="entry name" value="PK_Tyr_Ser-Thr"/>
    <property type="match status" value="3"/>
</dbReference>
<feature type="compositionally biased region" description="Polar residues" evidence="2">
    <location>
        <begin position="929"/>
        <end position="940"/>
    </location>
</feature>
<dbReference type="PROSITE" id="PS50011">
    <property type="entry name" value="PROTEIN_KINASE_DOM"/>
    <property type="match status" value="3"/>
</dbReference>
<dbReference type="SUPFAM" id="SSF56112">
    <property type="entry name" value="Protein kinase-like (PK-like)"/>
    <property type="match status" value="4"/>
</dbReference>
<feature type="domain" description="Protein kinase" evidence="3">
    <location>
        <begin position="282"/>
        <end position="545"/>
    </location>
</feature>
<comment type="caution">
    <text evidence="4">The sequence shown here is derived from an EMBL/GenBank/DDBJ whole genome shotgun (WGS) entry which is preliminary data.</text>
</comment>
<dbReference type="PROSITE" id="PS00107">
    <property type="entry name" value="PROTEIN_KINASE_ATP"/>
    <property type="match status" value="1"/>
</dbReference>
<dbReference type="PANTHER" id="PTHR44329">
    <property type="entry name" value="SERINE/THREONINE-PROTEIN KINASE TNNI3K-RELATED"/>
    <property type="match status" value="1"/>
</dbReference>
<feature type="domain" description="Protein kinase" evidence="3">
    <location>
        <begin position="1"/>
        <end position="205"/>
    </location>
</feature>
<dbReference type="Gene3D" id="1.10.510.10">
    <property type="entry name" value="Transferase(Phosphotransferase) domain 1"/>
    <property type="match status" value="4"/>
</dbReference>
<organism evidence="4 5">
    <name type="scientific">Gigaspora margarita</name>
    <dbReference type="NCBI Taxonomy" id="4874"/>
    <lineage>
        <taxon>Eukaryota</taxon>
        <taxon>Fungi</taxon>
        <taxon>Fungi incertae sedis</taxon>
        <taxon>Mucoromycota</taxon>
        <taxon>Glomeromycotina</taxon>
        <taxon>Glomeromycetes</taxon>
        <taxon>Diversisporales</taxon>
        <taxon>Gigasporaceae</taxon>
        <taxon>Gigaspora</taxon>
    </lineage>
</organism>
<dbReference type="GO" id="GO:0004674">
    <property type="term" value="F:protein serine/threonine kinase activity"/>
    <property type="evidence" value="ECO:0007669"/>
    <property type="project" value="TreeGrafter"/>
</dbReference>
<protein>
    <submittedName>
        <fullName evidence="4">Kinase-like protein</fullName>
    </submittedName>
</protein>
<dbReference type="InterPro" id="IPR011009">
    <property type="entry name" value="Kinase-like_dom_sf"/>
</dbReference>